<dbReference type="InterPro" id="IPR013783">
    <property type="entry name" value="Ig-like_fold"/>
</dbReference>
<protein>
    <recommendedName>
        <fullName evidence="3">Bacterial Ig-like domain-containing protein</fullName>
    </recommendedName>
</protein>
<dbReference type="EMBL" id="BMPE01000038">
    <property type="protein sequence ID" value="GGL20285.1"/>
    <property type="molecule type" value="Genomic_DNA"/>
</dbReference>
<reference evidence="2" key="1">
    <citation type="journal article" date="2019" name="Int. J. Syst. Evol. Microbiol.">
        <title>The Global Catalogue of Microorganisms (GCM) 10K type strain sequencing project: providing services to taxonomists for standard genome sequencing and annotation.</title>
        <authorList>
            <consortium name="The Broad Institute Genomics Platform"/>
            <consortium name="The Broad Institute Genome Sequencing Center for Infectious Disease"/>
            <person name="Wu L."/>
            <person name="Ma J."/>
        </authorList>
    </citation>
    <scope>NUCLEOTIDE SEQUENCE [LARGE SCALE GENOMIC DNA]</scope>
    <source>
        <strain evidence="2">JCM 19173</strain>
    </source>
</reference>
<dbReference type="RefSeq" id="WP_189071108.1">
    <property type="nucleotide sequence ID" value="NZ_BMPE01000038.1"/>
</dbReference>
<comment type="caution">
    <text evidence="1">The sequence shown here is derived from an EMBL/GenBank/DDBJ whole genome shotgun (WGS) entry which is preliminary data.</text>
</comment>
<sequence length="642" mass="64947">MGTTTAELAVFDGAAEVLFDANGKIVSSGGGRIQLTPNSSRRTVALLVGHTYNFKITARDGAATPNDLAYGEKNNVAVTGATTLTLNLKTLLGAAQLSQTRVQNGAVELALNVSPKGRPDLAVPEDDYTVSYAVTGGTILTESKLGLQIQPTEATVKVVATVSGSTAPNVDGTVTTTLTQAGDSSGSVGADLTSPTVAITTPADTASVNATTATTITGTATDNAAVSRVEVYDGVRLLGTATLSGTAWSIPWTPDSGSHTVTAVAYDAAGNTARAKVGVATLDPTFGLGGNVNGAVSSTQNDIARDVLVQSDGRILLGGIVNASTGGGYTYALSRLNANGTLDTTFGTNGRVTTDFDGNGSTNDDLMALAQQSDGRIIAVGQTNYGIAVARYTSTGALEWKRRLMFGTIQDQANSVALQADGKILVAGITVTSNAANTADAFVTRLNPDGSTDTNFGSGGLVKPDFNGVWEAANAVTVQSDGKILVAASGGNTNTVMLYRLTGAGAVDTTFGTAGKVSAAQGGADVYAMVVQPDGKIVTAGNQLARFTAAGQPDATFGTGGFTTLSRAATDAVLLSDGRIMILAGGFRRFTAEGAVDATFGGGGFMRGGGNAVAVQPDDKVVVAGSALVNNQDDFFSMRILP</sequence>
<dbReference type="NCBIfam" id="TIGR02608">
    <property type="entry name" value="delta_60_rpt"/>
    <property type="match status" value="7"/>
</dbReference>
<evidence type="ECO:0008006" key="3">
    <source>
        <dbReference type="Google" id="ProtNLM"/>
    </source>
</evidence>
<accession>A0ABQ2FRS2</accession>
<dbReference type="PANTHER" id="PTHR42754:SF1">
    <property type="entry name" value="LIPOPROTEIN"/>
    <property type="match status" value="1"/>
</dbReference>
<gene>
    <name evidence="1" type="ORF">GCM10010844_43960</name>
</gene>
<evidence type="ECO:0000313" key="2">
    <source>
        <dbReference type="Proteomes" id="UP000604341"/>
    </source>
</evidence>
<dbReference type="InterPro" id="IPR013431">
    <property type="entry name" value="Delta_60_rpt"/>
</dbReference>
<name>A0ABQ2FRS2_9DEIO</name>
<proteinExistence type="predicted"/>
<dbReference type="SUPFAM" id="SSF63829">
    <property type="entry name" value="Calcium-dependent phosphotriesterase"/>
    <property type="match status" value="1"/>
</dbReference>
<dbReference type="Pfam" id="PF17164">
    <property type="entry name" value="DUF5122"/>
    <property type="match status" value="6"/>
</dbReference>
<dbReference type="Proteomes" id="UP000604341">
    <property type="component" value="Unassembled WGS sequence"/>
</dbReference>
<dbReference type="Gene3D" id="2.80.10.50">
    <property type="match status" value="3"/>
</dbReference>
<evidence type="ECO:0000313" key="1">
    <source>
        <dbReference type="EMBL" id="GGL20285.1"/>
    </source>
</evidence>
<organism evidence="1 2">
    <name type="scientific">Deinococcus radiotolerans</name>
    <dbReference type="NCBI Taxonomy" id="1309407"/>
    <lineage>
        <taxon>Bacteria</taxon>
        <taxon>Thermotogati</taxon>
        <taxon>Deinococcota</taxon>
        <taxon>Deinococci</taxon>
        <taxon>Deinococcales</taxon>
        <taxon>Deinococcaceae</taxon>
        <taxon>Deinococcus</taxon>
    </lineage>
</organism>
<keyword evidence="2" id="KW-1185">Reference proteome</keyword>
<dbReference type="Pfam" id="PF17957">
    <property type="entry name" value="Big_7"/>
    <property type="match status" value="1"/>
</dbReference>
<dbReference type="Gene3D" id="2.60.40.10">
    <property type="entry name" value="Immunoglobulins"/>
    <property type="match status" value="1"/>
</dbReference>
<dbReference type="PANTHER" id="PTHR42754">
    <property type="entry name" value="ENDOGLUCANASE"/>
    <property type="match status" value="1"/>
</dbReference>